<feature type="region of interest" description="Disordered" evidence="1">
    <location>
        <begin position="33"/>
        <end position="52"/>
    </location>
</feature>
<protein>
    <submittedName>
        <fullName evidence="3">NAD(P)H dehydrogenase (Quinone)</fullName>
    </submittedName>
</protein>
<dbReference type="InterPro" id="IPR016040">
    <property type="entry name" value="NAD(P)-bd_dom"/>
</dbReference>
<dbReference type="InterPro" id="IPR052718">
    <property type="entry name" value="NmrA-type_oxidoreductase"/>
</dbReference>
<proteinExistence type="predicted"/>
<dbReference type="InterPro" id="IPR036291">
    <property type="entry name" value="NAD(P)-bd_dom_sf"/>
</dbReference>
<reference evidence="4" key="1">
    <citation type="submission" date="2017-04" db="EMBL/GenBank/DDBJ databases">
        <authorList>
            <person name="Varghese N."/>
            <person name="Submissions S."/>
        </authorList>
    </citation>
    <scope>NUCLEOTIDE SEQUENCE [LARGE SCALE GENOMIC DNA]</scope>
    <source>
        <strain evidence="4">NIO-1021</strain>
    </source>
</reference>
<evidence type="ECO:0000313" key="4">
    <source>
        <dbReference type="Proteomes" id="UP000192929"/>
    </source>
</evidence>
<keyword evidence="4" id="KW-1185">Reference proteome</keyword>
<gene>
    <name evidence="3" type="ORF">SAMN06296028_10926</name>
</gene>
<evidence type="ECO:0000256" key="1">
    <source>
        <dbReference type="SAM" id="MobiDB-lite"/>
    </source>
</evidence>
<dbReference type="SUPFAM" id="SSF51735">
    <property type="entry name" value="NAD(P)-binding Rossmann-fold domains"/>
    <property type="match status" value="1"/>
</dbReference>
<dbReference type="Pfam" id="PF13460">
    <property type="entry name" value="NAD_binding_10"/>
    <property type="match status" value="1"/>
</dbReference>
<feature type="domain" description="NAD(P)-binding" evidence="2">
    <location>
        <begin position="101"/>
        <end position="278"/>
    </location>
</feature>
<dbReference type="Gene3D" id="3.40.50.720">
    <property type="entry name" value="NAD(P)-binding Rossmann-like Domain"/>
    <property type="match status" value="1"/>
</dbReference>
<organism evidence="3 4">
    <name type="scientific">Kocuria marina subsp. indica</name>
    <dbReference type="NCBI Taxonomy" id="1049583"/>
    <lineage>
        <taxon>Bacteria</taxon>
        <taxon>Bacillati</taxon>
        <taxon>Actinomycetota</taxon>
        <taxon>Actinomycetes</taxon>
        <taxon>Micrococcales</taxon>
        <taxon>Micrococcaceae</taxon>
        <taxon>Kocuria</taxon>
    </lineage>
</organism>
<dbReference type="PANTHER" id="PTHR47129:SF1">
    <property type="entry name" value="NMRA-LIKE DOMAIN-CONTAINING PROTEIN"/>
    <property type="match status" value="1"/>
</dbReference>
<name>A0A1X7D730_9MICC</name>
<dbReference type="EMBL" id="FXAC01000009">
    <property type="protein sequence ID" value="SMF10126.1"/>
    <property type="molecule type" value="Genomic_DNA"/>
</dbReference>
<dbReference type="PANTHER" id="PTHR47129">
    <property type="entry name" value="QUINONE OXIDOREDUCTASE 2"/>
    <property type="match status" value="1"/>
</dbReference>
<dbReference type="AlphaFoldDB" id="A0A1X7D730"/>
<evidence type="ECO:0000259" key="2">
    <source>
        <dbReference type="Pfam" id="PF13460"/>
    </source>
</evidence>
<dbReference type="CDD" id="cd05269">
    <property type="entry name" value="TMR_SDR_a"/>
    <property type="match status" value="1"/>
</dbReference>
<evidence type="ECO:0000313" key="3">
    <source>
        <dbReference type="EMBL" id="SMF10126.1"/>
    </source>
</evidence>
<dbReference type="Proteomes" id="UP000192929">
    <property type="component" value="Unassembled WGS sequence"/>
</dbReference>
<accession>A0A1X7D730</accession>
<dbReference type="Gene3D" id="3.90.25.10">
    <property type="entry name" value="UDP-galactose 4-epimerase, domain 1"/>
    <property type="match status" value="1"/>
</dbReference>
<sequence length="381" mass="40439">MIHLDVKKLGRIPDGGGWWAHGRGSRQALASERAHKQRGGYTARANQPPASRTPGCRITNFHISTLLRSAYPLFGSNRKVGWLYLPSRTPWKDIMSLVITGATGQLGRQVVETLLERNVPPQEIVAAGRAVEKIADLAQRGVHVRKLDYTDAASVGKALKGASKVLLISGSEVGQQVEQHRTVIEAAQREGIQLIAYTSIANADGSGMKLAVEHQATETLLEQSGVPFVLLRNSWYLENYTDQLPGVLAQGALVGSAGNGRVSAASRADYAQAAAAVLLADDQAGRIYELGGDKPFTMAELAAEISAAAGKHISYQDLPPREYAAMLVRVGVPEGGAEILADSDLGIARGDLLVNSGDLSRLIGRPATSMAEAVRSAVAAI</sequence>